<dbReference type="AlphaFoldDB" id="A0AAV3U601"/>
<dbReference type="SMART" id="SM00855">
    <property type="entry name" value="PGAM"/>
    <property type="match status" value="1"/>
</dbReference>
<keyword evidence="1" id="KW-0378">Hydrolase</keyword>
<accession>A0AAV3U601</accession>
<evidence type="ECO:0000256" key="2">
    <source>
        <dbReference type="PIRSR" id="PIRSR613078-1"/>
    </source>
</evidence>
<comment type="caution">
    <text evidence="4">The sequence shown here is derived from an EMBL/GenBank/DDBJ whole genome shotgun (WGS) entry which is preliminary data.</text>
</comment>
<dbReference type="PANTHER" id="PTHR20935">
    <property type="entry name" value="PHOSPHOGLYCERATE MUTASE-RELATED"/>
    <property type="match status" value="1"/>
</dbReference>
<protein>
    <submittedName>
        <fullName evidence="4">Histidine phosphatase family protein</fullName>
    </submittedName>
</protein>
<dbReference type="CDD" id="cd07067">
    <property type="entry name" value="HP_PGM_like"/>
    <property type="match status" value="1"/>
</dbReference>
<gene>
    <name evidence="4" type="ORF">GCM10025791_35290</name>
</gene>
<reference evidence="5" key="1">
    <citation type="journal article" date="2019" name="Int. J. Syst. Evol. Microbiol.">
        <title>The Global Catalogue of Microorganisms (GCM) 10K type strain sequencing project: providing services to taxonomists for standard genome sequencing and annotation.</title>
        <authorList>
            <consortium name="The Broad Institute Genomics Platform"/>
            <consortium name="The Broad Institute Genome Sequencing Center for Infectious Disease"/>
            <person name="Wu L."/>
            <person name="Ma J."/>
        </authorList>
    </citation>
    <scope>NUCLEOTIDE SEQUENCE [LARGE SCALE GENOMIC DNA]</scope>
    <source>
        <strain evidence="5">JCM 19134</strain>
    </source>
</reference>
<feature type="active site" description="Proton donor/acceptor" evidence="2">
    <location>
        <position position="81"/>
    </location>
</feature>
<dbReference type="Gene3D" id="3.40.50.1240">
    <property type="entry name" value="Phosphoglycerate mutase-like"/>
    <property type="match status" value="1"/>
</dbReference>
<dbReference type="InterPro" id="IPR029033">
    <property type="entry name" value="His_PPase_superfam"/>
</dbReference>
<dbReference type="GO" id="GO:0016787">
    <property type="term" value="F:hydrolase activity"/>
    <property type="evidence" value="ECO:0007669"/>
    <property type="project" value="UniProtKB-KW"/>
</dbReference>
<sequence>MAEVVLIRHGQASFGAANYDQLSDLGQQQAVWLGEQFSQMGYQPDRIVMGSMVRHRQTAQGVVQGLGQPAINLEVQAGLNEYNFRGLLDPLQKQFPHQWQDTGEAKKDYYFNMRQALAYWMTGEIASDGEDSWASFCQRIVAAFDFACSAQAETGQGFKKILVVTSGGPIAVVLAHVLQLSHANTRQTTLHIKNTSCTKFLFNHQGFTLDSYNDISHLQRADRAHAITFS</sequence>
<feature type="active site" description="Tele-phosphohistidine intermediate" evidence="2">
    <location>
        <position position="9"/>
    </location>
</feature>
<organism evidence="4 5">
    <name type="scientific">Halioxenophilus aromaticivorans</name>
    <dbReference type="NCBI Taxonomy" id="1306992"/>
    <lineage>
        <taxon>Bacteria</taxon>
        <taxon>Pseudomonadati</taxon>
        <taxon>Pseudomonadota</taxon>
        <taxon>Gammaproteobacteria</taxon>
        <taxon>Alteromonadales</taxon>
        <taxon>Alteromonadaceae</taxon>
        <taxon>Halioxenophilus</taxon>
    </lineage>
</organism>
<evidence type="ECO:0000256" key="3">
    <source>
        <dbReference type="PIRSR" id="PIRSR613078-2"/>
    </source>
</evidence>
<evidence type="ECO:0000313" key="5">
    <source>
        <dbReference type="Proteomes" id="UP001409585"/>
    </source>
</evidence>
<name>A0AAV3U601_9ALTE</name>
<feature type="binding site" evidence="3">
    <location>
        <position position="93"/>
    </location>
    <ligand>
        <name>substrate</name>
    </ligand>
</feature>
<evidence type="ECO:0000313" key="4">
    <source>
        <dbReference type="EMBL" id="GAA4951689.1"/>
    </source>
</evidence>
<dbReference type="InterPro" id="IPR013078">
    <property type="entry name" value="His_Pase_superF_clade-1"/>
</dbReference>
<dbReference type="PANTHER" id="PTHR20935:SF0">
    <property type="entry name" value="SERINE_THREONINE-PROTEIN PHOSPHATASE PGAM5, MITOCHONDRIAL"/>
    <property type="match status" value="1"/>
</dbReference>
<dbReference type="Proteomes" id="UP001409585">
    <property type="component" value="Unassembled WGS sequence"/>
</dbReference>
<dbReference type="RefSeq" id="WP_345425516.1">
    <property type="nucleotide sequence ID" value="NZ_AP031496.1"/>
</dbReference>
<proteinExistence type="predicted"/>
<keyword evidence="5" id="KW-1185">Reference proteome</keyword>
<dbReference type="SUPFAM" id="SSF53254">
    <property type="entry name" value="Phosphoglycerate mutase-like"/>
    <property type="match status" value="1"/>
</dbReference>
<evidence type="ECO:0000256" key="1">
    <source>
        <dbReference type="ARBA" id="ARBA00022801"/>
    </source>
</evidence>
<dbReference type="Pfam" id="PF00300">
    <property type="entry name" value="His_Phos_1"/>
    <property type="match status" value="1"/>
</dbReference>
<dbReference type="EMBL" id="BAABLX010000029">
    <property type="protein sequence ID" value="GAA4951689.1"/>
    <property type="molecule type" value="Genomic_DNA"/>
</dbReference>
<dbReference type="InterPro" id="IPR051021">
    <property type="entry name" value="Mito_Ser/Thr_phosphatase"/>
</dbReference>
<feature type="binding site" evidence="3">
    <location>
        <position position="54"/>
    </location>
    <ligand>
        <name>substrate</name>
    </ligand>
</feature>